<evidence type="ECO:0000313" key="3">
    <source>
        <dbReference type="Proteomes" id="UP000077266"/>
    </source>
</evidence>
<name>A0A165I5A6_EXIGL</name>
<feature type="region of interest" description="Disordered" evidence="1">
    <location>
        <begin position="111"/>
        <end position="131"/>
    </location>
</feature>
<dbReference type="EMBL" id="KV425999">
    <property type="protein sequence ID" value="KZV92918.1"/>
    <property type="molecule type" value="Genomic_DNA"/>
</dbReference>
<evidence type="ECO:0000256" key="1">
    <source>
        <dbReference type="SAM" id="MobiDB-lite"/>
    </source>
</evidence>
<dbReference type="InParanoid" id="A0A165I5A6"/>
<organism evidence="2 3">
    <name type="scientific">Exidia glandulosa HHB12029</name>
    <dbReference type="NCBI Taxonomy" id="1314781"/>
    <lineage>
        <taxon>Eukaryota</taxon>
        <taxon>Fungi</taxon>
        <taxon>Dikarya</taxon>
        <taxon>Basidiomycota</taxon>
        <taxon>Agaricomycotina</taxon>
        <taxon>Agaricomycetes</taxon>
        <taxon>Auriculariales</taxon>
        <taxon>Exidiaceae</taxon>
        <taxon>Exidia</taxon>
    </lineage>
</organism>
<gene>
    <name evidence="2" type="ORF">EXIGLDRAFT_59137</name>
</gene>
<reference evidence="2 3" key="1">
    <citation type="journal article" date="2016" name="Mol. Biol. Evol.">
        <title>Comparative Genomics of Early-Diverging Mushroom-Forming Fungi Provides Insights into the Origins of Lignocellulose Decay Capabilities.</title>
        <authorList>
            <person name="Nagy L.G."/>
            <person name="Riley R."/>
            <person name="Tritt A."/>
            <person name="Adam C."/>
            <person name="Daum C."/>
            <person name="Floudas D."/>
            <person name="Sun H."/>
            <person name="Yadav J.S."/>
            <person name="Pangilinan J."/>
            <person name="Larsson K.H."/>
            <person name="Matsuura K."/>
            <person name="Barry K."/>
            <person name="Labutti K."/>
            <person name="Kuo R."/>
            <person name="Ohm R.A."/>
            <person name="Bhattacharya S.S."/>
            <person name="Shirouzu T."/>
            <person name="Yoshinaga Y."/>
            <person name="Martin F.M."/>
            <person name="Grigoriev I.V."/>
            <person name="Hibbett D.S."/>
        </authorList>
    </citation>
    <scope>NUCLEOTIDE SEQUENCE [LARGE SCALE GENOMIC DNA]</scope>
    <source>
        <strain evidence="2 3">HHB12029</strain>
    </source>
</reference>
<feature type="compositionally biased region" description="Polar residues" evidence="1">
    <location>
        <begin position="54"/>
        <end position="75"/>
    </location>
</feature>
<feature type="region of interest" description="Disordered" evidence="1">
    <location>
        <begin position="51"/>
        <end position="82"/>
    </location>
</feature>
<dbReference type="Proteomes" id="UP000077266">
    <property type="component" value="Unassembled WGS sequence"/>
</dbReference>
<accession>A0A165I5A6</accession>
<sequence>MRGVTLGKAGTTRGVLKRFCFLSSELMHALRAGCFARSEVDRAEQAPSYVISPRASSPYSAGPTSAEAPTTSSMNRPPAMRMPKYHLGTNNALFRRVIAQVPSISMFPYLQCSSSSSTENDREEDERFFAN</sequence>
<keyword evidence="3" id="KW-1185">Reference proteome</keyword>
<dbReference type="AlphaFoldDB" id="A0A165I5A6"/>
<proteinExistence type="predicted"/>
<evidence type="ECO:0000313" key="2">
    <source>
        <dbReference type="EMBL" id="KZV92918.1"/>
    </source>
</evidence>
<protein>
    <submittedName>
        <fullName evidence="2">Uncharacterized protein</fullName>
    </submittedName>
</protein>